<dbReference type="EMBL" id="BSNJ01000004">
    <property type="protein sequence ID" value="GLQ21121.1"/>
    <property type="molecule type" value="Genomic_DNA"/>
</dbReference>
<evidence type="ECO:0000313" key="1">
    <source>
        <dbReference type="EMBL" id="GLQ21121.1"/>
    </source>
</evidence>
<gene>
    <name evidence="1" type="ORF">GCM10007854_20760</name>
</gene>
<protein>
    <submittedName>
        <fullName evidence="1">Uncharacterized protein</fullName>
    </submittedName>
</protein>
<reference evidence="1" key="1">
    <citation type="journal article" date="2014" name="Int. J. Syst. Evol. Microbiol.">
        <title>Complete genome of a new Firmicutes species belonging to the dominant human colonic microbiota ('Ruminococcus bicirculans') reveals two chromosomes and a selective capacity to utilize plant glucans.</title>
        <authorList>
            <consortium name="NISC Comparative Sequencing Program"/>
            <person name="Wegmann U."/>
            <person name="Louis P."/>
            <person name="Goesmann A."/>
            <person name="Henrissat B."/>
            <person name="Duncan S.H."/>
            <person name="Flint H.J."/>
        </authorList>
    </citation>
    <scope>NUCLEOTIDE SEQUENCE</scope>
    <source>
        <strain evidence="1">NBRC 108216</strain>
    </source>
</reference>
<keyword evidence="2" id="KW-1185">Reference proteome</keyword>
<sequence>MPGFYSLTAPKLYAVIMAILDDSDHCNHVMTTLYTSLFEKSRDRQFCLTWPDLIKLARREALIYKISEGETLADDKPGVEGLTDVSRGLLQAILGSVSDRGGAS</sequence>
<proteinExistence type="predicted"/>
<name>A0ABQ5V0Z5_9PROT</name>
<accession>A0ABQ5V0Z5</accession>
<reference evidence="1" key="2">
    <citation type="submission" date="2023-01" db="EMBL/GenBank/DDBJ databases">
        <title>Draft genome sequence of Algimonas porphyrae strain NBRC 108216.</title>
        <authorList>
            <person name="Sun Q."/>
            <person name="Mori K."/>
        </authorList>
    </citation>
    <scope>NUCLEOTIDE SEQUENCE</scope>
    <source>
        <strain evidence="1">NBRC 108216</strain>
    </source>
</reference>
<dbReference type="Proteomes" id="UP001161390">
    <property type="component" value="Unassembled WGS sequence"/>
</dbReference>
<comment type="caution">
    <text evidence="1">The sequence shown here is derived from an EMBL/GenBank/DDBJ whole genome shotgun (WGS) entry which is preliminary data.</text>
</comment>
<organism evidence="1 2">
    <name type="scientific">Algimonas porphyrae</name>
    <dbReference type="NCBI Taxonomy" id="1128113"/>
    <lineage>
        <taxon>Bacteria</taxon>
        <taxon>Pseudomonadati</taxon>
        <taxon>Pseudomonadota</taxon>
        <taxon>Alphaproteobacteria</taxon>
        <taxon>Maricaulales</taxon>
        <taxon>Robiginitomaculaceae</taxon>
        <taxon>Algimonas</taxon>
    </lineage>
</organism>
<evidence type="ECO:0000313" key="2">
    <source>
        <dbReference type="Proteomes" id="UP001161390"/>
    </source>
</evidence>